<dbReference type="PRINTS" id="PR00722">
    <property type="entry name" value="CHYMOTRYPSIN"/>
</dbReference>
<dbReference type="KEGG" id="bvk:117239267"/>
<evidence type="ECO:0000256" key="2">
    <source>
        <dbReference type="ARBA" id="ARBA00024195"/>
    </source>
</evidence>
<accession>A0A6J3L4R2</accession>
<reference evidence="7 8" key="1">
    <citation type="submission" date="2025-04" db="UniProtKB">
        <authorList>
            <consortium name="RefSeq"/>
        </authorList>
    </citation>
    <scope>IDENTIFICATION</scope>
    <source>
        <tissue evidence="7 8">Muscle</tissue>
    </source>
</reference>
<evidence type="ECO:0000259" key="5">
    <source>
        <dbReference type="PROSITE" id="PS50240"/>
    </source>
</evidence>
<comment type="similarity">
    <text evidence="2">Belongs to the peptidase S1 family. CLIP subfamily.</text>
</comment>
<keyword evidence="6" id="KW-1185">Reference proteome</keyword>
<dbReference type="InterPro" id="IPR051487">
    <property type="entry name" value="Ser/Thr_Proteases_Immune/Dev"/>
</dbReference>
<dbReference type="GeneID" id="117239267"/>
<evidence type="ECO:0000256" key="1">
    <source>
        <dbReference type="ARBA" id="ARBA00023157"/>
    </source>
</evidence>
<feature type="signal peptide" evidence="4">
    <location>
        <begin position="1"/>
        <end position="17"/>
    </location>
</feature>
<dbReference type="Proteomes" id="UP000504631">
    <property type="component" value="Unplaced"/>
</dbReference>
<dbReference type="PANTHER" id="PTHR24256">
    <property type="entry name" value="TRYPTASE-RELATED"/>
    <property type="match status" value="1"/>
</dbReference>
<dbReference type="RefSeq" id="XP_033360612.1">
    <property type="nucleotide sequence ID" value="XM_033504721.1"/>
</dbReference>
<gene>
    <name evidence="7 8" type="primary">LOC117239267</name>
</gene>
<name>A0A6J3L4R2_9HYME</name>
<dbReference type="FunFam" id="2.40.10.10:FF:000068">
    <property type="entry name" value="transmembrane protease serine 2"/>
    <property type="match status" value="1"/>
</dbReference>
<dbReference type="Pfam" id="PF00089">
    <property type="entry name" value="Trypsin"/>
    <property type="match status" value="1"/>
</dbReference>
<keyword evidence="4" id="KW-0732">Signal</keyword>
<dbReference type="CDD" id="cd00190">
    <property type="entry name" value="Tryp_SPc"/>
    <property type="match status" value="1"/>
</dbReference>
<dbReference type="CTD" id="35505"/>
<evidence type="ECO:0000313" key="7">
    <source>
        <dbReference type="RefSeq" id="XP_033360612.1"/>
    </source>
</evidence>
<sequence length="680" mass="75982">MLVRSLIFIAIIFSTNGLPYSPQTKTPYTAYQNSEQKSIFQIPEQPEVIFQPPEQQHVIFQTPEQQEVIFQPEQDGVIFQNSRQKMIFENPKQDTNQNQAYRGHFASDGLKFAEQDADFIISCIGLNRICVNKKDCVNGYIHSSKSTTYSSSIKTQQCRVHDQVCCTITKEFERKLKTSSKNVKDNSNNINYQTEQSSISYNQVAVTKERNEPNIFGSSMQSAFAIPTHVQLGCAAALICVEEKFCTMDGTISPEPVILSEKQLLRRVPMSSCKNPDNGIIGKCCRDPNYVDPWPTGNLPANYSGGFDEQGFPTFMNIVKVKLPNIPAKTTKIPAINRNVEYSKEVEPVLIPENSDISTKKVFLVPPNTGIDDRSGFNTPKTRSRCGIRNKVLKQSQETDSKTVFAEIPWQAMVLHLKERKILCSGVLIGNQDVLTAANCIYGLLPEDILIKLGEWKLGYELKHEEPLPFQIINVSSISIHPYYEGKPGEYDLAMLHLENPITFDRHISPICLPDSKHLLQNNKLCIATGWGKSILQAHYAGAIMHAISMNILSRERCQDVLLLSTNLGINVTNGTICAAPKEEKDNICDTDVGGPLACQNEHGAYELSGIYSQDTGCYPSNQVAVFASLDVAWVKKIMSNSTVEGNKINIKYDANNENSASSDYRKSTLVTDNQYLPPH</sequence>
<dbReference type="GO" id="GO:0004252">
    <property type="term" value="F:serine-type endopeptidase activity"/>
    <property type="evidence" value="ECO:0007669"/>
    <property type="project" value="InterPro"/>
</dbReference>
<keyword evidence="1" id="KW-1015">Disulfide bond</keyword>
<dbReference type="Pfam" id="PF18399">
    <property type="entry name" value="CLIP_SPH_Scar"/>
    <property type="match status" value="1"/>
</dbReference>
<dbReference type="RefSeq" id="XP_033360613.1">
    <property type="nucleotide sequence ID" value="XM_033504722.1"/>
</dbReference>
<evidence type="ECO:0000256" key="4">
    <source>
        <dbReference type="SAM" id="SignalP"/>
    </source>
</evidence>
<dbReference type="GO" id="GO:0006508">
    <property type="term" value="P:proteolysis"/>
    <property type="evidence" value="ECO:0007669"/>
    <property type="project" value="InterPro"/>
</dbReference>
<dbReference type="InterPro" id="IPR001254">
    <property type="entry name" value="Trypsin_dom"/>
</dbReference>
<feature type="chain" id="PRO_5044643935" evidence="4">
    <location>
        <begin position="18"/>
        <end position="680"/>
    </location>
</feature>
<dbReference type="SMART" id="SM00020">
    <property type="entry name" value="Tryp_SPc"/>
    <property type="match status" value="1"/>
</dbReference>
<feature type="domain" description="Peptidase S1" evidence="5">
    <location>
        <begin position="392"/>
        <end position="640"/>
    </location>
</feature>
<protein>
    <submittedName>
        <fullName evidence="7 8">Uncharacterized protein LOC117239267</fullName>
    </submittedName>
</protein>
<dbReference type="AlphaFoldDB" id="A0A6J3L4R2"/>
<dbReference type="SUPFAM" id="SSF50494">
    <property type="entry name" value="Trypsin-like serine proteases"/>
    <property type="match status" value="1"/>
</dbReference>
<evidence type="ECO:0000256" key="3">
    <source>
        <dbReference type="SAM" id="MobiDB-lite"/>
    </source>
</evidence>
<dbReference type="InterPro" id="IPR043504">
    <property type="entry name" value="Peptidase_S1_PA_chymotrypsin"/>
</dbReference>
<proteinExistence type="inferred from homology"/>
<feature type="region of interest" description="Disordered" evidence="3">
    <location>
        <begin position="659"/>
        <end position="680"/>
    </location>
</feature>
<dbReference type="PROSITE" id="PS50240">
    <property type="entry name" value="TRYPSIN_DOM"/>
    <property type="match status" value="1"/>
</dbReference>
<dbReference type="InterPro" id="IPR009003">
    <property type="entry name" value="Peptidase_S1_PA"/>
</dbReference>
<organism evidence="6 8">
    <name type="scientific">Bombus vosnesenskii</name>
    <dbReference type="NCBI Taxonomy" id="207650"/>
    <lineage>
        <taxon>Eukaryota</taxon>
        <taxon>Metazoa</taxon>
        <taxon>Ecdysozoa</taxon>
        <taxon>Arthropoda</taxon>
        <taxon>Hexapoda</taxon>
        <taxon>Insecta</taxon>
        <taxon>Pterygota</taxon>
        <taxon>Neoptera</taxon>
        <taxon>Endopterygota</taxon>
        <taxon>Hymenoptera</taxon>
        <taxon>Apocrita</taxon>
        <taxon>Aculeata</taxon>
        <taxon>Apoidea</taxon>
        <taxon>Anthophila</taxon>
        <taxon>Apidae</taxon>
        <taxon>Bombus</taxon>
        <taxon>Pyrobombus</taxon>
    </lineage>
</organism>
<dbReference type="InterPro" id="IPR001314">
    <property type="entry name" value="Peptidase_S1A"/>
</dbReference>
<evidence type="ECO:0000313" key="6">
    <source>
        <dbReference type="Proteomes" id="UP000504631"/>
    </source>
</evidence>
<evidence type="ECO:0000313" key="8">
    <source>
        <dbReference type="RefSeq" id="XP_033360613.1"/>
    </source>
</evidence>
<dbReference type="Gene3D" id="2.40.10.10">
    <property type="entry name" value="Trypsin-like serine proteases"/>
    <property type="match status" value="2"/>
</dbReference>
<dbReference type="InterPro" id="IPR040973">
    <property type="entry name" value="CLIP_SPH_Scar"/>
</dbReference>